<reference evidence="7" key="1">
    <citation type="journal article" date="2021" name="Nat. Commun.">
        <title>Genomic analyses provide insights into spinach domestication and the genetic basis of agronomic traits.</title>
        <authorList>
            <person name="Cai X."/>
            <person name="Sun X."/>
            <person name="Xu C."/>
            <person name="Sun H."/>
            <person name="Wang X."/>
            <person name="Ge C."/>
            <person name="Zhang Z."/>
            <person name="Wang Q."/>
            <person name="Fei Z."/>
            <person name="Jiao C."/>
            <person name="Wang Q."/>
        </authorList>
    </citation>
    <scope>NUCLEOTIDE SEQUENCE [LARGE SCALE GENOMIC DNA]</scope>
    <source>
        <strain evidence="7">cv. Varoflay</strain>
    </source>
</reference>
<dbReference type="RefSeq" id="XP_021852637.1">
    <property type="nucleotide sequence ID" value="XM_021996945.2"/>
</dbReference>
<proteinExistence type="inferred from homology"/>
<reference evidence="8" key="2">
    <citation type="submission" date="2025-08" db="UniProtKB">
        <authorList>
            <consortium name="RefSeq"/>
        </authorList>
    </citation>
    <scope>IDENTIFICATION</scope>
    <source>
        <tissue evidence="8">Leaf</tissue>
    </source>
</reference>
<dbReference type="Pfam" id="PF08263">
    <property type="entry name" value="LRRNT_2"/>
    <property type="match status" value="1"/>
</dbReference>
<keyword evidence="5" id="KW-0732">Signal</keyword>
<evidence type="ECO:0000313" key="7">
    <source>
        <dbReference type="Proteomes" id="UP000813463"/>
    </source>
</evidence>
<dbReference type="InterPro" id="IPR032675">
    <property type="entry name" value="LRR_dom_sf"/>
</dbReference>
<evidence type="ECO:0000256" key="1">
    <source>
        <dbReference type="ARBA" id="ARBA00004196"/>
    </source>
</evidence>
<keyword evidence="3" id="KW-0677">Repeat</keyword>
<dbReference type="Proteomes" id="UP000813463">
    <property type="component" value="Chromosome 3"/>
</dbReference>
<protein>
    <submittedName>
        <fullName evidence="8">Polygalacturonase inhibitor 1</fullName>
    </submittedName>
</protein>
<feature type="signal peptide" evidence="5">
    <location>
        <begin position="1"/>
        <end position="25"/>
    </location>
</feature>
<dbReference type="InterPro" id="IPR051848">
    <property type="entry name" value="PGIP"/>
</dbReference>
<dbReference type="PANTHER" id="PTHR48059:SF37">
    <property type="entry name" value="LEUCINE-RICH REPEAT PROTEIN FLOR 1-LIKE"/>
    <property type="match status" value="1"/>
</dbReference>
<evidence type="ECO:0000313" key="8">
    <source>
        <dbReference type="RefSeq" id="XP_021852637.1"/>
    </source>
</evidence>
<feature type="domain" description="Leucine-rich repeat-containing N-terminal plant-type" evidence="6">
    <location>
        <begin position="27"/>
        <end position="64"/>
    </location>
</feature>
<feature type="chain" id="PRO_5040276767" evidence="5">
    <location>
        <begin position="26"/>
        <end position="338"/>
    </location>
</feature>
<sequence length="338" mass="37516">MNLILSRISFLCVCVFLVLQSASICDQNDQNVLLQVKNHFHNASCFSTWIPETDCCSWSGIKCDENDANPGRVTVFKIGANAVNNLTGQIPPILGDLPLLRKLIINFQDNLTGTIPLSLSKLTKLEILHLCCNNLNGTIPDFWSEFKSLNLIGLHLNYFSGSIPSSLSLLPNITRLGLFSNSLSGSIPESFGSFKSKTIHSLTLFNNKLSGTIPRSLGEVNFTDIDLSNNQLTGDASFLFGKDKPIQRISLRQNKFKFDFTKVDLPLGLRSIDIANNEIYGSLPKGLDQLSLDSIDVSYNNLCGHVPASRLQFQLYYFTYNKRLCDVTLPPCKEIIDA</sequence>
<dbReference type="KEGG" id="soe:110792134"/>
<dbReference type="SUPFAM" id="SSF52058">
    <property type="entry name" value="L domain-like"/>
    <property type="match status" value="1"/>
</dbReference>
<keyword evidence="7" id="KW-1185">Reference proteome</keyword>
<comment type="similarity">
    <text evidence="4">Belongs to the polygalacturonase-inhibiting protein family.</text>
</comment>
<accession>A0A9R0INN6</accession>
<dbReference type="GeneID" id="110792134"/>
<keyword evidence="2" id="KW-0433">Leucine-rich repeat</keyword>
<evidence type="ECO:0000259" key="6">
    <source>
        <dbReference type="Pfam" id="PF08263"/>
    </source>
</evidence>
<evidence type="ECO:0000256" key="5">
    <source>
        <dbReference type="SAM" id="SignalP"/>
    </source>
</evidence>
<evidence type="ECO:0000256" key="2">
    <source>
        <dbReference type="ARBA" id="ARBA00022614"/>
    </source>
</evidence>
<name>A0A9R0INN6_SPIOL</name>
<dbReference type="PANTHER" id="PTHR48059">
    <property type="entry name" value="POLYGALACTURONASE INHIBITOR 1"/>
    <property type="match status" value="1"/>
</dbReference>
<dbReference type="InterPro" id="IPR013210">
    <property type="entry name" value="LRR_N_plant-typ"/>
</dbReference>
<evidence type="ECO:0000256" key="4">
    <source>
        <dbReference type="ARBA" id="ARBA00038043"/>
    </source>
</evidence>
<evidence type="ECO:0000256" key="3">
    <source>
        <dbReference type="ARBA" id="ARBA00022737"/>
    </source>
</evidence>
<gene>
    <name evidence="8" type="primary">LOC110792134</name>
</gene>
<dbReference type="OrthoDB" id="676979at2759"/>
<dbReference type="Pfam" id="PF00560">
    <property type="entry name" value="LRR_1"/>
    <property type="match status" value="3"/>
</dbReference>
<dbReference type="InterPro" id="IPR001611">
    <property type="entry name" value="Leu-rich_rpt"/>
</dbReference>
<dbReference type="AlphaFoldDB" id="A0A9R0INN6"/>
<comment type="subcellular location">
    <subcellularLocation>
        <location evidence="1">Cell envelope</location>
    </subcellularLocation>
</comment>
<organism evidence="7 8">
    <name type="scientific">Spinacia oleracea</name>
    <name type="common">Spinach</name>
    <dbReference type="NCBI Taxonomy" id="3562"/>
    <lineage>
        <taxon>Eukaryota</taxon>
        <taxon>Viridiplantae</taxon>
        <taxon>Streptophyta</taxon>
        <taxon>Embryophyta</taxon>
        <taxon>Tracheophyta</taxon>
        <taxon>Spermatophyta</taxon>
        <taxon>Magnoliopsida</taxon>
        <taxon>eudicotyledons</taxon>
        <taxon>Gunneridae</taxon>
        <taxon>Pentapetalae</taxon>
        <taxon>Caryophyllales</taxon>
        <taxon>Chenopodiaceae</taxon>
        <taxon>Chenopodioideae</taxon>
        <taxon>Anserineae</taxon>
        <taxon>Spinacia</taxon>
    </lineage>
</organism>
<dbReference type="Gene3D" id="3.80.10.10">
    <property type="entry name" value="Ribonuclease Inhibitor"/>
    <property type="match status" value="1"/>
</dbReference>